<accession>V3ZHX8</accession>
<dbReference type="PANTHER" id="PTHR21113">
    <property type="entry name" value="AGAP001705-PA"/>
    <property type="match status" value="1"/>
</dbReference>
<dbReference type="RefSeq" id="XP_009058499.1">
    <property type="nucleotide sequence ID" value="XM_009060251.1"/>
</dbReference>
<dbReference type="AlphaFoldDB" id="V3ZHX8"/>
<feature type="non-terminal residue" evidence="3">
    <location>
        <position position="215"/>
    </location>
</feature>
<evidence type="ECO:0000259" key="2">
    <source>
        <dbReference type="Pfam" id="PF03067"/>
    </source>
</evidence>
<dbReference type="HOGENOM" id="CLU_041201_1_0_1"/>
<dbReference type="InterPro" id="IPR004302">
    <property type="entry name" value="Cellulose/chitin-bd_N"/>
</dbReference>
<dbReference type="Pfam" id="PF03067">
    <property type="entry name" value="LPMO_10"/>
    <property type="match status" value="1"/>
</dbReference>
<reference evidence="3 4" key="1">
    <citation type="journal article" date="2013" name="Nature">
        <title>Insights into bilaterian evolution from three spiralian genomes.</title>
        <authorList>
            <person name="Simakov O."/>
            <person name="Marletaz F."/>
            <person name="Cho S.J."/>
            <person name="Edsinger-Gonzales E."/>
            <person name="Havlak P."/>
            <person name="Hellsten U."/>
            <person name="Kuo D.H."/>
            <person name="Larsson T."/>
            <person name="Lv J."/>
            <person name="Arendt D."/>
            <person name="Savage R."/>
            <person name="Osoegawa K."/>
            <person name="de Jong P."/>
            <person name="Grimwood J."/>
            <person name="Chapman J.A."/>
            <person name="Shapiro H."/>
            <person name="Aerts A."/>
            <person name="Otillar R.P."/>
            <person name="Terry A.Y."/>
            <person name="Boore J.L."/>
            <person name="Grigoriev I.V."/>
            <person name="Lindberg D.R."/>
            <person name="Seaver E.C."/>
            <person name="Weisblat D.A."/>
            <person name="Putnam N.H."/>
            <person name="Rokhsar D.S."/>
        </authorList>
    </citation>
    <scope>NUCLEOTIDE SEQUENCE [LARGE SCALE GENOMIC DNA]</scope>
</reference>
<proteinExistence type="predicted"/>
<name>V3ZHX8_LOTGI</name>
<protein>
    <recommendedName>
        <fullName evidence="2">Chitin-binding type-4 domain-containing protein</fullName>
    </recommendedName>
</protein>
<evidence type="ECO:0000313" key="4">
    <source>
        <dbReference type="Proteomes" id="UP000030746"/>
    </source>
</evidence>
<evidence type="ECO:0000313" key="3">
    <source>
        <dbReference type="EMBL" id="ESO90848.1"/>
    </source>
</evidence>
<organism evidence="3 4">
    <name type="scientific">Lottia gigantea</name>
    <name type="common">Giant owl limpet</name>
    <dbReference type="NCBI Taxonomy" id="225164"/>
    <lineage>
        <taxon>Eukaryota</taxon>
        <taxon>Metazoa</taxon>
        <taxon>Spiralia</taxon>
        <taxon>Lophotrochozoa</taxon>
        <taxon>Mollusca</taxon>
        <taxon>Gastropoda</taxon>
        <taxon>Patellogastropoda</taxon>
        <taxon>Lottioidea</taxon>
        <taxon>Lottiidae</taxon>
        <taxon>Lottia</taxon>
    </lineage>
</organism>
<dbReference type="CTD" id="20232131"/>
<gene>
    <name evidence="3" type="ORF">LOTGIDRAFT_122611</name>
</gene>
<dbReference type="GeneID" id="20232131"/>
<dbReference type="OMA" id="NDMNESH"/>
<feature type="domain" description="Chitin-binding type-4" evidence="2">
    <location>
        <begin position="23"/>
        <end position="212"/>
    </location>
</feature>
<dbReference type="PANTHER" id="PTHR21113:SF4">
    <property type="entry name" value="CHITIN-BINDING TYPE-4 DOMAIN-CONTAINING PROTEIN"/>
    <property type="match status" value="1"/>
</dbReference>
<keyword evidence="1" id="KW-0732">Signal</keyword>
<sequence>MIIRNIIVLVIFLTVCPYPCAGHGRMMDPPARNSMWRLGFNNPVNYNDNELYCGGRMVQWIRNKGKCGICGDPYHGNRPHEAGGKFANGVIGKSYHEGEVIPVVVHLTANHQGWFEFKICPVNDPKTKVTQKCLDQHVLQRADGKGTTFPIPQGKYNAFFNFSVKLPEGLTCKQCVIQWKYRTGNTWDKDDRSGVFCLGCGPQEEFYNCADVEIL</sequence>
<dbReference type="OrthoDB" id="64893at2759"/>
<feature type="signal peptide" evidence="1">
    <location>
        <begin position="1"/>
        <end position="22"/>
    </location>
</feature>
<dbReference type="KEGG" id="lgi:LOTGIDRAFT_122611"/>
<feature type="chain" id="PRO_5004717776" description="Chitin-binding type-4 domain-containing protein" evidence="1">
    <location>
        <begin position="23"/>
        <end position="215"/>
    </location>
</feature>
<dbReference type="EMBL" id="KB202325">
    <property type="protein sequence ID" value="ESO90848.1"/>
    <property type="molecule type" value="Genomic_DNA"/>
</dbReference>
<evidence type="ECO:0000256" key="1">
    <source>
        <dbReference type="SAM" id="SignalP"/>
    </source>
</evidence>
<dbReference type="Proteomes" id="UP000030746">
    <property type="component" value="Unassembled WGS sequence"/>
</dbReference>
<keyword evidence="4" id="KW-1185">Reference proteome</keyword>